<keyword evidence="1" id="KW-0147">Chitin-binding</keyword>
<dbReference type="GO" id="GO:0008061">
    <property type="term" value="F:chitin binding"/>
    <property type="evidence" value="ECO:0007669"/>
    <property type="project" value="UniProtKB-KW"/>
</dbReference>
<evidence type="ECO:0000256" key="1">
    <source>
        <dbReference type="ARBA" id="ARBA00022669"/>
    </source>
</evidence>
<protein>
    <recommendedName>
        <fullName evidence="4">LysM domain-containing protein</fullName>
    </recommendedName>
</protein>
<evidence type="ECO:0000256" key="2">
    <source>
        <dbReference type="ARBA" id="ARBA00023026"/>
    </source>
</evidence>
<dbReference type="Pfam" id="PF01476">
    <property type="entry name" value="LysM"/>
    <property type="match status" value="2"/>
</dbReference>
<evidence type="ECO:0000256" key="3">
    <source>
        <dbReference type="SAM" id="SignalP"/>
    </source>
</evidence>
<dbReference type="HOGENOM" id="CLU_010591_6_1_1"/>
<sequence length="135" mass="13869">MFARLSLLALVASLGALGASAEDCGGPTYTVVAGDYCQAIATKLGISVAQLEGCNPQIDPTCSNLHAGDKLASPAVCGKCVSFYTVKSGDICVNIAAQYNITVDDLYCANPGLKATSCTAMWVGEELCIIAPKSK</sequence>
<name>A0A0D0CX81_9AGAR</name>
<dbReference type="Gene3D" id="3.10.350.10">
    <property type="entry name" value="LysM domain"/>
    <property type="match status" value="2"/>
</dbReference>
<dbReference type="InterPro" id="IPR052210">
    <property type="entry name" value="LysM1-like"/>
</dbReference>
<dbReference type="EMBL" id="KN834773">
    <property type="protein sequence ID" value="KIK60803.1"/>
    <property type="molecule type" value="Genomic_DNA"/>
</dbReference>
<accession>A0A0D0CX81</accession>
<dbReference type="InterPro" id="IPR018392">
    <property type="entry name" value="LysM"/>
</dbReference>
<evidence type="ECO:0000313" key="6">
    <source>
        <dbReference type="Proteomes" id="UP000053593"/>
    </source>
</evidence>
<feature type="chain" id="PRO_5002208885" description="LysM domain-containing protein" evidence="3">
    <location>
        <begin position="22"/>
        <end position="135"/>
    </location>
</feature>
<dbReference type="OrthoDB" id="5985073at2759"/>
<feature type="domain" description="LysM" evidence="4">
    <location>
        <begin position="82"/>
        <end position="129"/>
    </location>
</feature>
<dbReference type="AlphaFoldDB" id="A0A0D0CX81"/>
<dbReference type="CDD" id="cd00118">
    <property type="entry name" value="LysM"/>
    <property type="match status" value="2"/>
</dbReference>
<dbReference type="PROSITE" id="PS51782">
    <property type="entry name" value="LYSM"/>
    <property type="match status" value="2"/>
</dbReference>
<organism evidence="5 6">
    <name type="scientific">Collybiopsis luxurians FD-317 M1</name>
    <dbReference type="NCBI Taxonomy" id="944289"/>
    <lineage>
        <taxon>Eukaryota</taxon>
        <taxon>Fungi</taxon>
        <taxon>Dikarya</taxon>
        <taxon>Basidiomycota</taxon>
        <taxon>Agaricomycotina</taxon>
        <taxon>Agaricomycetes</taxon>
        <taxon>Agaricomycetidae</taxon>
        <taxon>Agaricales</taxon>
        <taxon>Marasmiineae</taxon>
        <taxon>Omphalotaceae</taxon>
        <taxon>Collybiopsis</taxon>
        <taxon>Collybiopsis luxurians</taxon>
    </lineage>
</organism>
<dbReference type="PANTHER" id="PTHR34997:SF1">
    <property type="entry name" value="PEPTIDOGLYCAN-BINDING LYSIN DOMAIN"/>
    <property type="match status" value="1"/>
</dbReference>
<dbReference type="SMART" id="SM00257">
    <property type="entry name" value="LysM"/>
    <property type="match status" value="2"/>
</dbReference>
<keyword evidence="6" id="KW-1185">Reference proteome</keyword>
<feature type="signal peptide" evidence="3">
    <location>
        <begin position="1"/>
        <end position="21"/>
    </location>
</feature>
<reference evidence="5 6" key="1">
    <citation type="submission" date="2014-04" db="EMBL/GenBank/DDBJ databases">
        <title>Evolutionary Origins and Diversification of the Mycorrhizal Mutualists.</title>
        <authorList>
            <consortium name="DOE Joint Genome Institute"/>
            <consortium name="Mycorrhizal Genomics Consortium"/>
            <person name="Kohler A."/>
            <person name="Kuo A."/>
            <person name="Nagy L.G."/>
            <person name="Floudas D."/>
            <person name="Copeland A."/>
            <person name="Barry K.W."/>
            <person name="Cichocki N."/>
            <person name="Veneault-Fourrey C."/>
            <person name="LaButti K."/>
            <person name="Lindquist E.A."/>
            <person name="Lipzen A."/>
            <person name="Lundell T."/>
            <person name="Morin E."/>
            <person name="Murat C."/>
            <person name="Riley R."/>
            <person name="Ohm R."/>
            <person name="Sun H."/>
            <person name="Tunlid A."/>
            <person name="Henrissat B."/>
            <person name="Grigoriev I.V."/>
            <person name="Hibbett D.S."/>
            <person name="Martin F."/>
        </authorList>
    </citation>
    <scope>NUCLEOTIDE SEQUENCE [LARGE SCALE GENOMIC DNA]</scope>
    <source>
        <strain evidence="5 6">FD-317 M1</strain>
    </source>
</reference>
<proteinExistence type="predicted"/>
<keyword evidence="2" id="KW-0843">Virulence</keyword>
<dbReference type="Proteomes" id="UP000053593">
    <property type="component" value="Unassembled WGS sequence"/>
</dbReference>
<dbReference type="InterPro" id="IPR036779">
    <property type="entry name" value="LysM_dom_sf"/>
</dbReference>
<dbReference type="SUPFAM" id="SSF54106">
    <property type="entry name" value="LysM domain"/>
    <property type="match status" value="2"/>
</dbReference>
<keyword evidence="3" id="KW-0732">Signal</keyword>
<evidence type="ECO:0000313" key="5">
    <source>
        <dbReference type="EMBL" id="KIK60803.1"/>
    </source>
</evidence>
<dbReference type="PANTHER" id="PTHR34997">
    <property type="entry name" value="AM15"/>
    <property type="match status" value="1"/>
</dbReference>
<feature type="domain" description="LysM" evidence="4">
    <location>
        <begin position="27"/>
        <end position="73"/>
    </location>
</feature>
<gene>
    <name evidence="5" type="ORF">GYMLUDRAFT_243971</name>
</gene>
<evidence type="ECO:0000259" key="4">
    <source>
        <dbReference type="PROSITE" id="PS51782"/>
    </source>
</evidence>